<protein>
    <recommendedName>
        <fullName evidence="1">AMMECR1 domain-containing protein</fullName>
    </recommendedName>
</protein>
<dbReference type="InterPro" id="IPR027485">
    <property type="entry name" value="AMMECR1_N"/>
</dbReference>
<dbReference type="EMBL" id="FRDI01000002">
    <property type="protein sequence ID" value="SHN50208.1"/>
    <property type="molecule type" value="Genomic_DNA"/>
</dbReference>
<keyword evidence="3" id="KW-1185">Reference proteome</keyword>
<organism evidence="2 3">
    <name type="scientific">Desulfovibrio litoralis DSM 11393</name>
    <dbReference type="NCBI Taxonomy" id="1121455"/>
    <lineage>
        <taxon>Bacteria</taxon>
        <taxon>Pseudomonadati</taxon>
        <taxon>Thermodesulfobacteriota</taxon>
        <taxon>Desulfovibrionia</taxon>
        <taxon>Desulfovibrionales</taxon>
        <taxon>Desulfovibrionaceae</taxon>
        <taxon>Desulfovibrio</taxon>
    </lineage>
</organism>
<dbReference type="InterPro" id="IPR023473">
    <property type="entry name" value="AMMECR1"/>
</dbReference>
<dbReference type="NCBIfam" id="TIGR00296">
    <property type="entry name" value="TIGR00296 family protein"/>
    <property type="match status" value="1"/>
</dbReference>
<dbReference type="Gene3D" id="3.30.1490.150">
    <property type="entry name" value="Hypothetical protein ph0010, domain 2"/>
    <property type="match status" value="1"/>
</dbReference>
<dbReference type="SUPFAM" id="SSF143447">
    <property type="entry name" value="AMMECR1-like"/>
    <property type="match status" value="1"/>
</dbReference>
<dbReference type="NCBIfam" id="TIGR04335">
    <property type="entry name" value="AmmeMemoSam_A"/>
    <property type="match status" value="1"/>
</dbReference>
<dbReference type="RefSeq" id="WP_072695618.1">
    <property type="nucleotide sequence ID" value="NZ_FRDI01000002.1"/>
</dbReference>
<evidence type="ECO:0000259" key="1">
    <source>
        <dbReference type="PROSITE" id="PS51112"/>
    </source>
</evidence>
<dbReference type="InterPro" id="IPR036071">
    <property type="entry name" value="AMMECR1_dom_sf"/>
</dbReference>
<feature type="domain" description="AMMECR1" evidence="1">
    <location>
        <begin position="12"/>
        <end position="189"/>
    </location>
</feature>
<dbReference type="PANTHER" id="PTHR13016:SF0">
    <property type="entry name" value="AMME SYNDROME CANDIDATE GENE 1 PROTEIN"/>
    <property type="match status" value="1"/>
</dbReference>
<gene>
    <name evidence="2" type="ORF">SAMN02745728_00216</name>
</gene>
<dbReference type="Proteomes" id="UP000186469">
    <property type="component" value="Unassembled WGS sequence"/>
</dbReference>
<dbReference type="OrthoDB" id="9782820at2"/>
<dbReference type="InterPro" id="IPR002733">
    <property type="entry name" value="AMMECR1_domain"/>
</dbReference>
<dbReference type="InterPro" id="IPR027623">
    <property type="entry name" value="AmmeMemoSam_A"/>
</dbReference>
<accession>A0A1M7RVS3</accession>
<dbReference type="AlphaFoldDB" id="A0A1M7RVS3"/>
<proteinExistence type="predicted"/>
<dbReference type="STRING" id="1121455.SAMN02745728_00216"/>
<sequence length="189" mass="21304">MFKTEELEFSQAEKQYLYKIAKESISQALNEPQKTINEIQTPKSKVLQQKLGAFVTLKKNHALRGCIGTLIGVEPLFVNVWKMARAAAFNDPRFRPLTSEELKDVEISITVMGEISPCPNPKDIELGKHGLIMRTKDGRKQGLLLPQVPIEQGWNLDTFLAQTCVKAGLPEAAWQNDNVEILWFEGIIL</sequence>
<dbReference type="Pfam" id="PF01871">
    <property type="entry name" value="AMMECR1"/>
    <property type="match status" value="1"/>
</dbReference>
<evidence type="ECO:0000313" key="2">
    <source>
        <dbReference type="EMBL" id="SHN50208.1"/>
    </source>
</evidence>
<dbReference type="Gene3D" id="3.30.700.20">
    <property type="entry name" value="Hypothetical protein ph0010, domain 1"/>
    <property type="match status" value="1"/>
</dbReference>
<name>A0A1M7RVS3_9BACT</name>
<evidence type="ECO:0000313" key="3">
    <source>
        <dbReference type="Proteomes" id="UP000186469"/>
    </source>
</evidence>
<dbReference type="PANTHER" id="PTHR13016">
    <property type="entry name" value="AMMECR1 HOMOLOG"/>
    <property type="match status" value="1"/>
</dbReference>
<dbReference type="PROSITE" id="PS51112">
    <property type="entry name" value="AMMECR1"/>
    <property type="match status" value="1"/>
</dbReference>
<reference evidence="2 3" key="1">
    <citation type="submission" date="2016-12" db="EMBL/GenBank/DDBJ databases">
        <authorList>
            <person name="Song W.-J."/>
            <person name="Kurnit D.M."/>
        </authorList>
    </citation>
    <scope>NUCLEOTIDE SEQUENCE [LARGE SCALE GENOMIC DNA]</scope>
    <source>
        <strain evidence="2 3">DSM 11393</strain>
    </source>
</reference>